<gene>
    <name evidence="3" type="ORF">C1280_13125</name>
</gene>
<keyword evidence="1" id="KW-1133">Transmembrane helix</keyword>
<evidence type="ECO:0000259" key="2">
    <source>
        <dbReference type="PROSITE" id="PS50234"/>
    </source>
</evidence>
<keyword evidence="4" id="KW-1185">Reference proteome</keyword>
<dbReference type="Pfam" id="PF13519">
    <property type="entry name" value="VWA_2"/>
    <property type="match status" value="1"/>
</dbReference>
<dbReference type="InterPro" id="IPR002035">
    <property type="entry name" value="VWF_A"/>
</dbReference>
<evidence type="ECO:0000313" key="3">
    <source>
        <dbReference type="EMBL" id="AWM37845.1"/>
    </source>
</evidence>
<dbReference type="InterPro" id="IPR036465">
    <property type="entry name" value="vWFA_dom_sf"/>
</dbReference>
<sequence length="350" mass="37336">MVMPIPKLDPTSATGLNAAVTAGFVIAAIVVVVAVAAELLHYLRVRRVAALAFGPRRDRLFLSAVAPVLRVLALATVAWGLTVLLTVEPKSHKPGEIKESEYRHLVLVLDVSRSMEVEDAGGGGKQKRSERAADLIQSFFERVQAERYKTTVIAVASEAKPVVLDTTDREVIRNILTELPMRHAFKPGETNMFAGLEEAARVAKPWPPGSAVLMVVTDGDTVPTTGMPKMPASIGGNVVMVGVGNPTVGKSLGGHTTRQDASTLRQVATRLNGTYHDGNEKQLTTALVSSIDERAKPKTGDRWTAREYALLCVGTGAGALALIPAILMLFGTGWEPGRRPTPEGGSGPRR</sequence>
<name>A0A2Z3H422_9BACT</name>
<dbReference type="Gene3D" id="3.40.50.410">
    <property type="entry name" value="von Willebrand factor, type A domain"/>
    <property type="match status" value="1"/>
</dbReference>
<keyword evidence="1" id="KW-0812">Transmembrane</keyword>
<dbReference type="PROSITE" id="PS50234">
    <property type="entry name" value="VWFA"/>
    <property type="match status" value="1"/>
</dbReference>
<protein>
    <submittedName>
        <fullName evidence="3">VWA domain-containing protein</fullName>
    </submittedName>
</protein>
<dbReference type="AlphaFoldDB" id="A0A2Z3H422"/>
<feature type="domain" description="VWFA" evidence="2">
    <location>
        <begin position="104"/>
        <end position="291"/>
    </location>
</feature>
<feature type="transmembrane region" description="Helical" evidence="1">
    <location>
        <begin position="308"/>
        <end position="330"/>
    </location>
</feature>
<dbReference type="EMBL" id="CP025958">
    <property type="protein sequence ID" value="AWM37845.1"/>
    <property type="molecule type" value="Genomic_DNA"/>
</dbReference>
<dbReference type="CDD" id="cd00198">
    <property type="entry name" value="vWFA"/>
    <property type="match status" value="1"/>
</dbReference>
<dbReference type="Proteomes" id="UP000245802">
    <property type="component" value="Chromosome"/>
</dbReference>
<evidence type="ECO:0000313" key="4">
    <source>
        <dbReference type="Proteomes" id="UP000245802"/>
    </source>
</evidence>
<dbReference type="SUPFAM" id="SSF53300">
    <property type="entry name" value="vWA-like"/>
    <property type="match status" value="1"/>
</dbReference>
<feature type="transmembrane region" description="Helical" evidence="1">
    <location>
        <begin position="20"/>
        <end position="40"/>
    </location>
</feature>
<dbReference type="KEGG" id="gog:C1280_13125"/>
<proteinExistence type="predicted"/>
<reference evidence="3 4" key="1">
    <citation type="submission" date="2018-01" db="EMBL/GenBank/DDBJ databases">
        <title>G. obscuriglobus.</title>
        <authorList>
            <person name="Franke J."/>
            <person name="Blomberg W."/>
            <person name="Selmecki A."/>
        </authorList>
    </citation>
    <scope>NUCLEOTIDE SEQUENCE [LARGE SCALE GENOMIC DNA]</scope>
    <source>
        <strain evidence="3 4">DSM 5831</strain>
    </source>
</reference>
<organism evidence="3 4">
    <name type="scientific">Gemmata obscuriglobus</name>
    <dbReference type="NCBI Taxonomy" id="114"/>
    <lineage>
        <taxon>Bacteria</taxon>
        <taxon>Pseudomonadati</taxon>
        <taxon>Planctomycetota</taxon>
        <taxon>Planctomycetia</taxon>
        <taxon>Gemmatales</taxon>
        <taxon>Gemmataceae</taxon>
        <taxon>Gemmata</taxon>
    </lineage>
</organism>
<dbReference type="SMART" id="SM00327">
    <property type="entry name" value="VWA"/>
    <property type="match status" value="1"/>
</dbReference>
<accession>A0A2Z3H422</accession>
<evidence type="ECO:0000256" key="1">
    <source>
        <dbReference type="SAM" id="Phobius"/>
    </source>
</evidence>
<keyword evidence="1" id="KW-0472">Membrane</keyword>